<dbReference type="HAMAP" id="MF_01186">
    <property type="entry name" value="LPS_assembly_LptE"/>
    <property type="match status" value="1"/>
</dbReference>
<comment type="subunit">
    <text evidence="6">Component of the lipopolysaccharide transport and assembly complex. Interacts with LptD.</text>
</comment>
<reference evidence="8" key="1">
    <citation type="journal article" date="2020" name="mSystems">
        <title>Genome- and Community-Level Interaction Insights into Carbon Utilization and Element Cycling Functions of Hydrothermarchaeota in Hydrothermal Sediment.</title>
        <authorList>
            <person name="Zhou Z."/>
            <person name="Liu Y."/>
            <person name="Xu W."/>
            <person name="Pan J."/>
            <person name="Luo Z.H."/>
            <person name="Li M."/>
        </authorList>
    </citation>
    <scope>NUCLEOTIDE SEQUENCE [LARGE SCALE GENOMIC DNA]</scope>
    <source>
        <strain evidence="8">HyVt-443</strain>
    </source>
</reference>
<evidence type="ECO:0000256" key="1">
    <source>
        <dbReference type="ARBA" id="ARBA00022729"/>
    </source>
</evidence>
<dbReference type="Proteomes" id="UP000886251">
    <property type="component" value="Unassembled WGS sequence"/>
</dbReference>
<comment type="function">
    <text evidence="6">Together with LptD, is involved in the assembly of lipopolysaccharide (LPS) at the surface of the outer membrane. Required for the proper assembly of LptD. Binds LPS and may serve as the LPS recognition site at the outer membrane.</text>
</comment>
<gene>
    <name evidence="6" type="primary">lptE</name>
    <name evidence="8" type="ORF">ENI96_10340</name>
</gene>
<dbReference type="EMBL" id="DRKP01000121">
    <property type="protein sequence ID" value="HEB96813.1"/>
    <property type="molecule type" value="Genomic_DNA"/>
</dbReference>
<protein>
    <recommendedName>
        <fullName evidence="6">LPS-assembly lipoprotein LptE</fullName>
    </recommendedName>
</protein>
<feature type="region of interest" description="Disordered" evidence="7">
    <location>
        <begin position="1"/>
        <end position="24"/>
    </location>
</feature>
<dbReference type="PANTHER" id="PTHR38098:SF1">
    <property type="entry name" value="LPS-ASSEMBLY LIPOPROTEIN LPTE"/>
    <property type="match status" value="1"/>
</dbReference>
<organism evidence="8">
    <name type="scientific">Sedimenticola thiotaurini</name>
    <dbReference type="NCBI Taxonomy" id="1543721"/>
    <lineage>
        <taxon>Bacteria</taxon>
        <taxon>Pseudomonadati</taxon>
        <taxon>Pseudomonadota</taxon>
        <taxon>Gammaproteobacteria</taxon>
        <taxon>Chromatiales</taxon>
        <taxon>Sedimenticolaceae</taxon>
        <taxon>Sedimenticola</taxon>
    </lineage>
</organism>
<dbReference type="Pfam" id="PF04390">
    <property type="entry name" value="LptE"/>
    <property type="match status" value="1"/>
</dbReference>
<keyword evidence="3" id="KW-0564">Palmitate</keyword>
<sequence>MTQMSPARPARRREARRDHTMAAPPSRGRLPWLLLLLPLLLQGCGFHLRGTGGDSAGGRLPAAISPVYIQGVATGDRLYPALAGALRAGGAGVTTDPAAAASRLLIDGRRSDRRVLSVDSRGKVLEYQLDEGLRFRLVTADGAERVKPQSIDVVQTYLSADVLVLGKAEEERTLRVGMYQRIADQLVRRLVAQLR</sequence>
<keyword evidence="4 6" id="KW-0998">Cell outer membrane</keyword>
<accession>A0A831W600</accession>
<keyword evidence="5" id="KW-0449">Lipoprotein</keyword>
<proteinExistence type="inferred from homology"/>
<dbReference type="GO" id="GO:0043165">
    <property type="term" value="P:Gram-negative-bacterium-type cell outer membrane assembly"/>
    <property type="evidence" value="ECO:0007669"/>
    <property type="project" value="UniProtKB-UniRule"/>
</dbReference>
<evidence type="ECO:0000256" key="5">
    <source>
        <dbReference type="ARBA" id="ARBA00023288"/>
    </source>
</evidence>
<name>A0A831W600_9GAMM</name>
<dbReference type="GO" id="GO:0009279">
    <property type="term" value="C:cell outer membrane"/>
    <property type="evidence" value="ECO:0007669"/>
    <property type="project" value="UniProtKB-UniRule"/>
</dbReference>
<dbReference type="GO" id="GO:0001530">
    <property type="term" value="F:lipopolysaccharide binding"/>
    <property type="evidence" value="ECO:0007669"/>
    <property type="project" value="TreeGrafter"/>
</dbReference>
<dbReference type="PANTHER" id="PTHR38098">
    <property type="entry name" value="LPS-ASSEMBLY LIPOPROTEIN LPTE"/>
    <property type="match status" value="1"/>
</dbReference>
<evidence type="ECO:0000256" key="2">
    <source>
        <dbReference type="ARBA" id="ARBA00023136"/>
    </source>
</evidence>
<dbReference type="GO" id="GO:1990351">
    <property type="term" value="C:transporter complex"/>
    <property type="evidence" value="ECO:0007669"/>
    <property type="project" value="TreeGrafter"/>
</dbReference>
<dbReference type="GO" id="GO:0015920">
    <property type="term" value="P:lipopolysaccharide transport"/>
    <property type="evidence" value="ECO:0007669"/>
    <property type="project" value="TreeGrafter"/>
</dbReference>
<evidence type="ECO:0000256" key="3">
    <source>
        <dbReference type="ARBA" id="ARBA00023139"/>
    </source>
</evidence>
<dbReference type="Gene3D" id="3.30.160.150">
    <property type="entry name" value="Lipoprotein like domain"/>
    <property type="match status" value="1"/>
</dbReference>
<dbReference type="AlphaFoldDB" id="A0A831W600"/>
<comment type="similarity">
    <text evidence="6">Belongs to the LptE lipoprotein family.</text>
</comment>
<dbReference type="InterPro" id="IPR007485">
    <property type="entry name" value="LPS_assembly_LptE"/>
</dbReference>
<comment type="caution">
    <text evidence="8">The sequence shown here is derived from an EMBL/GenBank/DDBJ whole genome shotgun (WGS) entry which is preliminary data.</text>
</comment>
<keyword evidence="2 6" id="KW-0472">Membrane</keyword>
<evidence type="ECO:0000313" key="8">
    <source>
        <dbReference type="EMBL" id="HEB96813.1"/>
    </source>
</evidence>
<evidence type="ECO:0000256" key="6">
    <source>
        <dbReference type="HAMAP-Rule" id="MF_01186"/>
    </source>
</evidence>
<evidence type="ECO:0000256" key="4">
    <source>
        <dbReference type="ARBA" id="ARBA00023237"/>
    </source>
</evidence>
<keyword evidence="1" id="KW-0732">Signal</keyword>
<evidence type="ECO:0000256" key="7">
    <source>
        <dbReference type="SAM" id="MobiDB-lite"/>
    </source>
</evidence>